<keyword evidence="6" id="KW-0746">Sphingolipid metabolism</keyword>
<keyword evidence="5 6" id="KW-0378">Hydrolase</keyword>
<dbReference type="InterPro" id="IPR013780">
    <property type="entry name" value="Glyco_hydro_b"/>
</dbReference>
<comment type="similarity">
    <text evidence="2 6">Belongs to the glycosyl hydrolase 30 family.</text>
</comment>
<keyword evidence="6" id="KW-0326">Glycosidase</keyword>
<dbReference type="PANTHER" id="PTHR11069:SF23">
    <property type="entry name" value="LYSOSOMAL ACID GLUCOSYLCERAMIDASE"/>
    <property type="match status" value="1"/>
</dbReference>
<evidence type="ECO:0000256" key="4">
    <source>
        <dbReference type="ARBA" id="ARBA00022729"/>
    </source>
</evidence>
<dbReference type="Gene3D" id="3.20.20.80">
    <property type="entry name" value="Glycosidases"/>
    <property type="match status" value="1"/>
</dbReference>
<dbReference type="InterPro" id="IPR001139">
    <property type="entry name" value="Glyco_hydro_30"/>
</dbReference>
<comment type="catalytic activity">
    <reaction evidence="1">
        <text>a beta-D-glucosyl-(1&lt;-&gt;1')-N-acylsphing-4-enine + H2O = an N-acylsphing-4-enine + D-glucose</text>
        <dbReference type="Rhea" id="RHEA:13269"/>
        <dbReference type="ChEBI" id="CHEBI:4167"/>
        <dbReference type="ChEBI" id="CHEBI:15377"/>
        <dbReference type="ChEBI" id="CHEBI:22801"/>
        <dbReference type="ChEBI" id="CHEBI:52639"/>
        <dbReference type="EC" id="3.2.1.45"/>
    </reaction>
    <physiologicalReaction direction="left-to-right" evidence="1">
        <dbReference type="Rhea" id="RHEA:13270"/>
    </physiologicalReaction>
</comment>
<dbReference type="PANTHER" id="PTHR11069">
    <property type="entry name" value="GLUCOSYLCERAMIDASE"/>
    <property type="match status" value="1"/>
</dbReference>
<dbReference type="Proteomes" id="UP001249851">
    <property type="component" value="Unassembled WGS sequence"/>
</dbReference>
<dbReference type="InterPro" id="IPR017853">
    <property type="entry name" value="GH"/>
</dbReference>
<dbReference type="AlphaFoldDB" id="A0AAD9UZH1"/>
<evidence type="ECO:0000256" key="1">
    <source>
        <dbReference type="ARBA" id="ARBA00001013"/>
    </source>
</evidence>
<keyword evidence="9" id="KW-1185">Reference proteome</keyword>
<evidence type="ECO:0000256" key="2">
    <source>
        <dbReference type="ARBA" id="ARBA00005382"/>
    </source>
</evidence>
<accession>A0AAD9UZH1</accession>
<dbReference type="GO" id="GO:0004348">
    <property type="term" value="F:glucosylceramidase activity"/>
    <property type="evidence" value="ECO:0007669"/>
    <property type="project" value="UniProtKB-EC"/>
</dbReference>
<dbReference type="EC" id="3.2.1.45" evidence="3 6"/>
<dbReference type="EMBL" id="JARQWQ010000063">
    <property type="protein sequence ID" value="KAK2555290.1"/>
    <property type="molecule type" value="Genomic_DNA"/>
</dbReference>
<dbReference type="GO" id="GO:0016020">
    <property type="term" value="C:membrane"/>
    <property type="evidence" value="ECO:0007669"/>
    <property type="project" value="GOC"/>
</dbReference>
<evidence type="ECO:0000256" key="5">
    <source>
        <dbReference type="ARBA" id="ARBA00022801"/>
    </source>
</evidence>
<evidence type="ECO:0000256" key="6">
    <source>
        <dbReference type="RuleBase" id="RU361188"/>
    </source>
</evidence>
<dbReference type="SUPFAM" id="SSF51011">
    <property type="entry name" value="Glycosyl hydrolase domain"/>
    <property type="match status" value="1"/>
</dbReference>
<evidence type="ECO:0000259" key="7">
    <source>
        <dbReference type="Pfam" id="PF02055"/>
    </source>
</evidence>
<name>A0AAD9UZH1_ACRCE</name>
<protein>
    <recommendedName>
        <fullName evidence="3 6">Glucosylceramidase</fullName>
        <ecNumber evidence="3 6">3.2.1.45</ecNumber>
    </recommendedName>
</protein>
<reference evidence="8" key="1">
    <citation type="journal article" date="2023" name="G3 (Bethesda)">
        <title>Whole genome assembly and annotation of the endangered Caribbean coral Acropora cervicornis.</title>
        <authorList>
            <person name="Selwyn J.D."/>
            <person name="Vollmer S.V."/>
        </authorList>
    </citation>
    <scope>NUCLEOTIDE SEQUENCE</scope>
    <source>
        <strain evidence="8">K2</strain>
    </source>
</reference>
<dbReference type="Pfam" id="PF02055">
    <property type="entry name" value="Glyco_hydro_30"/>
    <property type="match status" value="1"/>
</dbReference>
<evidence type="ECO:0000313" key="8">
    <source>
        <dbReference type="EMBL" id="KAK2555290.1"/>
    </source>
</evidence>
<proteinExistence type="inferred from homology"/>
<gene>
    <name evidence="8" type="ORF">P5673_022914</name>
</gene>
<reference evidence="8" key="2">
    <citation type="journal article" date="2023" name="Science">
        <title>Genomic signatures of disease resistance in endangered staghorn corals.</title>
        <authorList>
            <person name="Vollmer S.V."/>
            <person name="Selwyn J.D."/>
            <person name="Despard B.A."/>
            <person name="Roesel C.L."/>
        </authorList>
    </citation>
    <scope>NUCLEOTIDE SEQUENCE</scope>
    <source>
        <strain evidence="8">K2</strain>
    </source>
</reference>
<dbReference type="InterPro" id="IPR033453">
    <property type="entry name" value="Glyco_hydro_30_TIM-barrel"/>
</dbReference>
<dbReference type="SUPFAM" id="SSF51445">
    <property type="entry name" value="(Trans)glycosidases"/>
    <property type="match status" value="1"/>
</dbReference>
<evidence type="ECO:0000256" key="3">
    <source>
        <dbReference type="ARBA" id="ARBA00012658"/>
    </source>
</evidence>
<dbReference type="Gene3D" id="2.60.40.1180">
    <property type="entry name" value="Golgi alpha-mannosidase II"/>
    <property type="match status" value="1"/>
</dbReference>
<comment type="caution">
    <text evidence="8">The sequence shown here is derived from an EMBL/GenBank/DDBJ whole genome shotgun (WGS) entry which is preliminary data.</text>
</comment>
<sequence length="457" mass="50661">MTPVQLGVSVMAVLTFLSRSLVLVFLFPALEVNAVPFSPPKYSACHSKDFGFDGTVCVCSDEVGCDEFGKGSPLSDGEYAVYTSSKAGDRFNLKTGKIKKFLDGARYPDVEVSFTVNQTSRFQTILGFGGAFTGLSPSPFATLHRPVIGPWALQKNNALEFSHNEPIRACVISATNTSHIIIISNGNWTDWSTIHIPNRTFLVRFGGISGEFGGAMVRILARRSQAKIPMARPNEPDMPPKRTKRIRLDILGLARETVEPLDVRRDSHTAHAFKEILDSEANSFPRAKLKENYAAGLNILNISSTLQKKLLMSYFSQNGIEYSIGRIPMASCDFSTHPYSYDDNEGDFQMQNFSLTKEDLHLKIPLMLTAMNMSKRSIKFFGSPWAAPAWMKTNGKMQGAGMLRGIAGDKFHEAWALYFAKFLKGYEDKGVKIWGLTVQNEPSTGFIPGFVTYVILK</sequence>
<dbReference type="GO" id="GO:0006680">
    <property type="term" value="P:glucosylceramide catabolic process"/>
    <property type="evidence" value="ECO:0007669"/>
    <property type="project" value="TreeGrafter"/>
</dbReference>
<organism evidence="8 9">
    <name type="scientific">Acropora cervicornis</name>
    <name type="common">Staghorn coral</name>
    <dbReference type="NCBI Taxonomy" id="6130"/>
    <lineage>
        <taxon>Eukaryota</taxon>
        <taxon>Metazoa</taxon>
        <taxon>Cnidaria</taxon>
        <taxon>Anthozoa</taxon>
        <taxon>Hexacorallia</taxon>
        <taxon>Scleractinia</taxon>
        <taxon>Astrocoeniina</taxon>
        <taxon>Acroporidae</taxon>
        <taxon>Acropora</taxon>
    </lineage>
</organism>
<keyword evidence="6" id="KW-0443">Lipid metabolism</keyword>
<keyword evidence="4" id="KW-0732">Signal</keyword>
<evidence type="ECO:0000313" key="9">
    <source>
        <dbReference type="Proteomes" id="UP001249851"/>
    </source>
</evidence>
<feature type="domain" description="Glycosyl hydrolase family 30 TIM-barrel" evidence="7">
    <location>
        <begin position="294"/>
        <end position="446"/>
    </location>
</feature>